<evidence type="ECO:0000256" key="2">
    <source>
        <dbReference type="ARBA" id="ARBA00037999"/>
    </source>
</evidence>
<evidence type="ECO:0000256" key="1">
    <source>
        <dbReference type="ARBA" id="ARBA00022898"/>
    </source>
</evidence>
<dbReference type="CDD" id="cd00616">
    <property type="entry name" value="AHBA_syn"/>
    <property type="match status" value="1"/>
</dbReference>
<keyword evidence="4" id="KW-0032">Aminotransferase</keyword>
<dbReference type="InterPro" id="IPR000653">
    <property type="entry name" value="DegT/StrS_aminotransferase"/>
</dbReference>
<dbReference type="GO" id="GO:0008483">
    <property type="term" value="F:transaminase activity"/>
    <property type="evidence" value="ECO:0007669"/>
    <property type="project" value="UniProtKB-KW"/>
</dbReference>
<dbReference type="PANTHER" id="PTHR30244:SF34">
    <property type="entry name" value="DTDP-4-AMINO-4,6-DIDEOXYGALACTOSE TRANSAMINASE"/>
    <property type="match status" value="1"/>
</dbReference>
<keyword evidence="5" id="KW-1185">Reference proteome</keyword>
<evidence type="ECO:0000256" key="3">
    <source>
        <dbReference type="RuleBase" id="RU004508"/>
    </source>
</evidence>
<proteinExistence type="inferred from homology"/>
<keyword evidence="1 3" id="KW-0663">Pyridoxal phosphate</keyword>
<dbReference type="EMBL" id="CP060009">
    <property type="protein sequence ID" value="QNH03111.1"/>
    <property type="molecule type" value="Genomic_DNA"/>
</dbReference>
<dbReference type="RefSeq" id="WP_179544564.1">
    <property type="nucleotide sequence ID" value="NZ_CP060009.1"/>
</dbReference>
<dbReference type="PANTHER" id="PTHR30244">
    <property type="entry name" value="TRANSAMINASE"/>
    <property type="match status" value="1"/>
</dbReference>
<evidence type="ECO:0000313" key="5">
    <source>
        <dbReference type="Proteomes" id="UP000515254"/>
    </source>
</evidence>
<evidence type="ECO:0000313" key="4">
    <source>
        <dbReference type="EMBL" id="QNH03111.1"/>
    </source>
</evidence>
<dbReference type="InterPro" id="IPR015421">
    <property type="entry name" value="PyrdxlP-dep_Trfase_major"/>
</dbReference>
<dbReference type="Gene3D" id="3.40.640.10">
    <property type="entry name" value="Type I PLP-dependent aspartate aminotransferase-like (Major domain)"/>
    <property type="match status" value="1"/>
</dbReference>
<reference evidence="4 5" key="1">
    <citation type="journal article" date="2020" name="Microbiol. Resour. Announc.">
        <title>Complete genome sequences of four natural Pseudomonas isolates that catabolize a wide range of aromatic compounds relevant to lignin valorization.</title>
        <authorList>
            <person name="Hatmaker E.A."/>
            <person name="Presley G."/>
            <person name="Cannon O."/>
            <person name="Guss A.M."/>
            <person name="Elkins J.G."/>
        </authorList>
    </citation>
    <scope>NUCLEOTIDE SEQUENCE [LARGE SCALE GENOMIC DNA]</scope>
    <source>
        <strain evidence="4 5">B10D7D</strain>
    </source>
</reference>
<accession>A0ABX6SNS4</accession>
<sequence length="375" mass="40980">MKRIHYTKPSVGELELDYVTDAVRNGWGERCYDYIYRLQRDFAGYLGVAHAVATSSCTGALHLGLRALDIGPGDEVILADTNWIASAAPIFYLGATPVVVDVLADSWCLDPNAVRAAITPRTRAIIAVHLYGNLAALEELRVIADAHGLALIEDAAEALGSVYKGRMAGSLSTFSVFSFHGTKVMTTGEGGMLASDDAELIRRVEQLNNHGRAAGDMRQFWPSELGHKYKMSNLQAALGCAQLERIEELVERKREIFARYQELTRELPGARMNPQPEGCRNSYWMPTLVLPPGCQVSMSALLECMRQAGIDARIFFQPLSDTPVFAGLANRPTPIAHDLAGRALNLPSYHELSVEDQQHVIATVVAAVRGETESA</sequence>
<protein>
    <submittedName>
        <fullName evidence="4">DegT/DnrJ/EryC1/StrS family aminotransferase</fullName>
    </submittedName>
</protein>
<gene>
    <name evidence="4" type="ORF">HNQ25_10435</name>
</gene>
<name>A0ABX6SNS4_9PSED</name>
<comment type="similarity">
    <text evidence="2 3">Belongs to the DegT/DnrJ/EryC1 family.</text>
</comment>
<dbReference type="PIRSF" id="PIRSF000390">
    <property type="entry name" value="PLP_StrS"/>
    <property type="match status" value="1"/>
</dbReference>
<keyword evidence="4" id="KW-0808">Transferase</keyword>
<dbReference type="Proteomes" id="UP000515254">
    <property type="component" value="Chromosome"/>
</dbReference>
<dbReference type="InterPro" id="IPR015424">
    <property type="entry name" value="PyrdxlP-dep_Trfase"/>
</dbReference>
<dbReference type="Pfam" id="PF01041">
    <property type="entry name" value="DegT_DnrJ_EryC1"/>
    <property type="match status" value="1"/>
</dbReference>
<dbReference type="InterPro" id="IPR015422">
    <property type="entry name" value="PyrdxlP-dep_Trfase_small"/>
</dbReference>
<organism evidence="4 5">
    <name type="scientific">Pseudomonas sediminis</name>
    <dbReference type="NCBI Taxonomy" id="1691904"/>
    <lineage>
        <taxon>Bacteria</taxon>
        <taxon>Pseudomonadati</taxon>
        <taxon>Pseudomonadota</taxon>
        <taxon>Gammaproteobacteria</taxon>
        <taxon>Pseudomonadales</taxon>
        <taxon>Pseudomonadaceae</taxon>
        <taxon>Pseudomonas</taxon>
    </lineage>
</organism>
<dbReference type="SUPFAM" id="SSF53383">
    <property type="entry name" value="PLP-dependent transferases"/>
    <property type="match status" value="1"/>
</dbReference>
<dbReference type="Gene3D" id="3.90.1150.10">
    <property type="entry name" value="Aspartate Aminotransferase, domain 1"/>
    <property type="match status" value="1"/>
</dbReference>